<feature type="region of interest" description="Disordered" evidence="1">
    <location>
        <begin position="1"/>
        <end position="136"/>
    </location>
</feature>
<dbReference type="Proteomes" id="UP001157006">
    <property type="component" value="Chromosome 1S"/>
</dbReference>
<sequence length="160" mass="18008">MGRGRGKGKKLYVTNQDDIISGEDEKVPIQKKRGRPQKPIKDDFDEELEKIEDINGENIKNGVSNKEVKSPTATELARKRKRNPQVKEKLDSVEEENGVGSRLSTEESTKTNGFRHNGSRRKSTPRRAAEAGVQCKSKVKAKAEVCKPPKTKRVGERHLF</sequence>
<evidence type="ECO:0000256" key="1">
    <source>
        <dbReference type="SAM" id="MobiDB-lite"/>
    </source>
</evidence>
<gene>
    <name evidence="2" type="ORF">VFH_I028840</name>
</gene>
<dbReference type="AlphaFoldDB" id="A0AAV0Z163"/>
<reference evidence="2 3" key="1">
    <citation type="submission" date="2023-01" db="EMBL/GenBank/DDBJ databases">
        <authorList>
            <person name="Kreplak J."/>
        </authorList>
    </citation>
    <scope>NUCLEOTIDE SEQUENCE [LARGE SCALE GENOMIC DNA]</scope>
</reference>
<dbReference type="PANTHER" id="PTHR34055:SF1">
    <property type="entry name" value="EXPRESSED PROTEIN"/>
    <property type="match status" value="1"/>
</dbReference>
<keyword evidence="3" id="KW-1185">Reference proteome</keyword>
<name>A0AAV0Z163_VICFA</name>
<protein>
    <submittedName>
        <fullName evidence="2">Uncharacterized protein</fullName>
    </submittedName>
</protein>
<organism evidence="2 3">
    <name type="scientific">Vicia faba</name>
    <name type="common">Broad bean</name>
    <name type="synonym">Faba vulgaris</name>
    <dbReference type="NCBI Taxonomy" id="3906"/>
    <lineage>
        <taxon>Eukaryota</taxon>
        <taxon>Viridiplantae</taxon>
        <taxon>Streptophyta</taxon>
        <taxon>Embryophyta</taxon>
        <taxon>Tracheophyta</taxon>
        <taxon>Spermatophyta</taxon>
        <taxon>Magnoliopsida</taxon>
        <taxon>eudicotyledons</taxon>
        <taxon>Gunneridae</taxon>
        <taxon>Pentapetalae</taxon>
        <taxon>rosids</taxon>
        <taxon>fabids</taxon>
        <taxon>Fabales</taxon>
        <taxon>Fabaceae</taxon>
        <taxon>Papilionoideae</taxon>
        <taxon>50 kb inversion clade</taxon>
        <taxon>NPAAA clade</taxon>
        <taxon>Hologalegina</taxon>
        <taxon>IRL clade</taxon>
        <taxon>Fabeae</taxon>
        <taxon>Vicia</taxon>
    </lineage>
</organism>
<dbReference type="EMBL" id="OX451735">
    <property type="protein sequence ID" value="CAI8592225.1"/>
    <property type="molecule type" value="Genomic_DNA"/>
</dbReference>
<accession>A0AAV0Z163</accession>
<feature type="compositionally biased region" description="Basic residues" evidence="1">
    <location>
        <begin position="1"/>
        <end position="10"/>
    </location>
</feature>
<evidence type="ECO:0000313" key="2">
    <source>
        <dbReference type="EMBL" id="CAI8592225.1"/>
    </source>
</evidence>
<feature type="compositionally biased region" description="Basic residues" evidence="1">
    <location>
        <begin position="29"/>
        <end position="38"/>
    </location>
</feature>
<evidence type="ECO:0000313" key="3">
    <source>
        <dbReference type="Proteomes" id="UP001157006"/>
    </source>
</evidence>
<proteinExistence type="predicted"/>
<dbReference type="PANTHER" id="PTHR34055">
    <property type="entry name" value="OS09G0491596 PROTEIN"/>
    <property type="match status" value="1"/>
</dbReference>